<feature type="transmembrane region" description="Helical" evidence="2">
    <location>
        <begin position="71"/>
        <end position="92"/>
    </location>
</feature>
<dbReference type="Proteomes" id="UP000242180">
    <property type="component" value="Unassembled WGS sequence"/>
</dbReference>
<proteinExistence type="predicted"/>
<comment type="caution">
    <text evidence="3">The sequence shown here is derived from an EMBL/GenBank/DDBJ whole genome shotgun (WGS) entry which is preliminary data.</text>
</comment>
<evidence type="ECO:0000256" key="2">
    <source>
        <dbReference type="SAM" id="Phobius"/>
    </source>
</evidence>
<sequence length="93" mass="10064">MEQKGGPPSVHSNAETELELEANDPDLILEAHQSIGGHELDLYHSKQHSINSQTTKAENLGDDAYLEDGGYGWFCVAGAFLAQFTAFGVASVW</sequence>
<keyword evidence="2" id="KW-0472">Membrane</keyword>
<gene>
    <name evidence="3" type="ORF">BCR43DRAFT_154761</name>
</gene>
<dbReference type="AlphaFoldDB" id="A0A1X2HN90"/>
<accession>A0A1X2HN90</accession>
<evidence type="ECO:0000313" key="3">
    <source>
        <dbReference type="EMBL" id="ORZ00827.1"/>
    </source>
</evidence>
<keyword evidence="2" id="KW-0812">Transmembrane</keyword>
<dbReference type="EMBL" id="MCGN01000002">
    <property type="protein sequence ID" value="ORZ00827.1"/>
    <property type="molecule type" value="Genomic_DNA"/>
</dbReference>
<evidence type="ECO:0000313" key="4">
    <source>
        <dbReference type="Proteomes" id="UP000242180"/>
    </source>
</evidence>
<keyword evidence="4" id="KW-1185">Reference proteome</keyword>
<name>A0A1X2HN90_SYNRA</name>
<protein>
    <submittedName>
        <fullName evidence="3">Uncharacterized protein</fullName>
    </submittedName>
</protein>
<organism evidence="3 4">
    <name type="scientific">Syncephalastrum racemosum</name>
    <name type="common">Filamentous fungus</name>
    <dbReference type="NCBI Taxonomy" id="13706"/>
    <lineage>
        <taxon>Eukaryota</taxon>
        <taxon>Fungi</taxon>
        <taxon>Fungi incertae sedis</taxon>
        <taxon>Mucoromycota</taxon>
        <taxon>Mucoromycotina</taxon>
        <taxon>Mucoromycetes</taxon>
        <taxon>Mucorales</taxon>
        <taxon>Syncephalastraceae</taxon>
        <taxon>Syncephalastrum</taxon>
    </lineage>
</organism>
<reference evidence="3 4" key="1">
    <citation type="submission" date="2016-07" db="EMBL/GenBank/DDBJ databases">
        <title>Pervasive Adenine N6-methylation of Active Genes in Fungi.</title>
        <authorList>
            <consortium name="DOE Joint Genome Institute"/>
            <person name="Mondo S.J."/>
            <person name="Dannebaum R.O."/>
            <person name="Kuo R.C."/>
            <person name="Labutti K."/>
            <person name="Haridas S."/>
            <person name="Kuo A."/>
            <person name="Salamov A."/>
            <person name="Ahrendt S.R."/>
            <person name="Lipzen A."/>
            <person name="Sullivan W."/>
            <person name="Andreopoulos W.B."/>
            <person name="Clum A."/>
            <person name="Lindquist E."/>
            <person name="Daum C."/>
            <person name="Ramamoorthy G.K."/>
            <person name="Gryganskyi A."/>
            <person name="Culley D."/>
            <person name="Magnuson J.K."/>
            <person name="James T.Y."/>
            <person name="O'Malley M.A."/>
            <person name="Stajich J.E."/>
            <person name="Spatafora J.W."/>
            <person name="Visel A."/>
            <person name="Grigoriev I.V."/>
        </authorList>
    </citation>
    <scope>NUCLEOTIDE SEQUENCE [LARGE SCALE GENOMIC DNA]</scope>
    <source>
        <strain evidence="3 4">NRRL 2496</strain>
    </source>
</reference>
<dbReference type="InParanoid" id="A0A1X2HN90"/>
<evidence type="ECO:0000256" key="1">
    <source>
        <dbReference type="SAM" id="MobiDB-lite"/>
    </source>
</evidence>
<feature type="region of interest" description="Disordered" evidence="1">
    <location>
        <begin position="1"/>
        <end position="23"/>
    </location>
</feature>
<keyword evidence="2" id="KW-1133">Transmembrane helix</keyword>